<dbReference type="PANTHER" id="PTHR43132:SF2">
    <property type="entry name" value="ARSENICAL RESISTANCE OPERON REPRESSOR ARSR-RELATED"/>
    <property type="match status" value="1"/>
</dbReference>
<dbReference type="PANTHER" id="PTHR43132">
    <property type="entry name" value="ARSENICAL RESISTANCE OPERON REPRESSOR ARSR-RELATED"/>
    <property type="match status" value="1"/>
</dbReference>
<evidence type="ECO:0000256" key="3">
    <source>
        <dbReference type="ARBA" id="ARBA00023163"/>
    </source>
</evidence>
<keyword evidence="2" id="KW-0238">DNA-binding</keyword>
<evidence type="ECO:0000256" key="4">
    <source>
        <dbReference type="SAM" id="MobiDB-lite"/>
    </source>
</evidence>
<dbReference type="EMBL" id="CP036433">
    <property type="protein sequence ID" value="QDU97661.1"/>
    <property type="molecule type" value="Genomic_DNA"/>
</dbReference>
<evidence type="ECO:0000256" key="1">
    <source>
        <dbReference type="ARBA" id="ARBA00023015"/>
    </source>
</evidence>
<keyword evidence="3" id="KW-0804">Transcription</keyword>
<dbReference type="InterPro" id="IPR051011">
    <property type="entry name" value="Metal_resp_trans_reg"/>
</dbReference>
<dbReference type="NCBIfam" id="NF033788">
    <property type="entry name" value="HTH_metalloreg"/>
    <property type="match status" value="1"/>
</dbReference>
<dbReference type="PRINTS" id="PR00778">
    <property type="entry name" value="HTHARSR"/>
</dbReference>
<dbReference type="InterPro" id="IPR011991">
    <property type="entry name" value="ArsR-like_HTH"/>
</dbReference>
<dbReference type="AlphaFoldDB" id="A0A518E0S0"/>
<dbReference type="GO" id="GO:0003700">
    <property type="term" value="F:DNA-binding transcription factor activity"/>
    <property type="evidence" value="ECO:0007669"/>
    <property type="project" value="InterPro"/>
</dbReference>
<dbReference type="SUPFAM" id="SSF46785">
    <property type="entry name" value="Winged helix' DNA-binding domain"/>
    <property type="match status" value="1"/>
</dbReference>
<organism evidence="6 7">
    <name type="scientific">Lignipirellula cremea</name>
    <dbReference type="NCBI Taxonomy" id="2528010"/>
    <lineage>
        <taxon>Bacteria</taxon>
        <taxon>Pseudomonadati</taxon>
        <taxon>Planctomycetota</taxon>
        <taxon>Planctomycetia</taxon>
        <taxon>Pirellulales</taxon>
        <taxon>Pirellulaceae</taxon>
        <taxon>Lignipirellula</taxon>
    </lineage>
</organism>
<dbReference type="GO" id="GO:0003677">
    <property type="term" value="F:DNA binding"/>
    <property type="evidence" value="ECO:0007669"/>
    <property type="project" value="UniProtKB-KW"/>
</dbReference>
<sequence length="125" mass="13879">MKINDAVKAMSALAQESRLEVFRLLVRSGDEGLPAGQIAEELAIPPATMSFHLKELLNANMVKQRRDGRSLIYTLNVCEMRALLSYLMEDCCAGRPELCQPDYKDASDCEPCATGSKKRKAKKSK</sequence>
<dbReference type="SMART" id="SM00418">
    <property type="entry name" value="HTH_ARSR"/>
    <property type="match status" value="1"/>
</dbReference>
<keyword evidence="1" id="KW-0805">Transcription regulation</keyword>
<dbReference type="CDD" id="cd00090">
    <property type="entry name" value="HTH_ARSR"/>
    <property type="match status" value="1"/>
</dbReference>
<feature type="domain" description="HTH arsR-type" evidence="5">
    <location>
        <begin position="1"/>
        <end position="95"/>
    </location>
</feature>
<dbReference type="RefSeq" id="WP_145056426.1">
    <property type="nucleotide sequence ID" value="NZ_CP036433.1"/>
</dbReference>
<dbReference type="InterPro" id="IPR036390">
    <property type="entry name" value="WH_DNA-bd_sf"/>
</dbReference>
<dbReference type="InterPro" id="IPR001845">
    <property type="entry name" value="HTH_ArsR_DNA-bd_dom"/>
</dbReference>
<dbReference type="PROSITE" id="PS50987">
    <property type="entry name" value="HTH_ARSR_2"/>
    <property type="match status" value="1"/>
</dbReference>
<reference evidence="6 7" key="1">
    <citation type="submission" date="2019-02" db="EMBL/GenBank/DDBJ databases">
        <title>Deep-cultivation of Planctomycetes and their phenomic and genomic characterization uncovers novel biology.</title>
        <authorList>
            <person name="Wiegand S."/>
            <person name="Jogler M."/>
            <person name="Boedeker C."/>
            <person name="Pinto D."/>
            <person name="Vollmers J."/>
            <person name="Rivas-Marin E."/>
            <person name="Kohn T."/>
            <person name="Peeters S.H."/>
            <person name="Heuer A."/>
            <person name="Rast P."/>
            <person name="Oberbeckmann S."/>
            <person name="Bunk B."/>
            <person name="Jeske O."/>
            <person name="Meyerdierks A."/>
            <person name="Storesund J.E."/>
            <person name="Kallscheuer N."/>
            <person name="Luecker S."/>
            <person name="Lage O.M."/>
            <person name="Pohl T."/>
            <person name="Merkel B.J."/>
            <person name="Hornburger P."/>
            <person name="Mueller R.-W."/>
            <person name="Bruemmer F."/>
            <person name="Labrenz M."/>
            <person name="Spormann A.M."/>
            <person name="Op den Camp H."/>
            <person name="Overmann J."/>
            <person name="Amann R."/>
            <person name="Jetten M.S.M."/>
            <person name="Mascher T."/>
            <person name="Medema M.H."/>
            <person name="Devos D.P."/>
            <person name="Kaster A.-K."/>
            <person name="Ovreas L."/>
            <person name="Rohde M."/>
            <person name="Galperin M.Y."/>
            <person name="Jogler C."/>
        </authorList>
    </citation>
    <scope>NUCLEOTIDE SEQUENCE [LARGE SCALE GENOMIC DNA]</scope>
    <source>
        <strain evidence="6 7">Pla85_3_4</strain>
    </source>
</reference>
<accession>A0A518E0S0</accession>
<protein>
    <submittedName>
        <fullName evidence="6">Helix-turn-helix domain protein</fullName>
    </submittedName>
</protein>
<name>A0A518E0S0_9BACT</name>
<gene>
    <name evidence="6" type="ORF">Pla8534_55130</name>
</gene>
<evidence type="ECO:0000313" key="6">
    <source>
        <dbReference type="EMBL" id="QDU97661.1"/>
    </source>
</evidence>
<feature type="region of interest" description="Disordered" evidence="4">
    <location>
        <begin position="102"/>
        <end position="125"/>
    </location>
</feature>
<dbReference type="OrthoDB" id="9798835at2"/>
<keyword evidence="7" id="KW-1185">Reference proteome</keyword>
<evidence type="ECO:0000259" key="5">
    <source>
        <dbReference type="PROSITE" id="PS50987"/>
    </source>
</evidence>
<dbReference type="InterPro" id="IPR036388">
    <property type="entry name" value="WH-like_DNA-bd_sf"/>
</dbReference>
<dbReference type="Gene3D" id="1.10.10.10">
    <property type="entry name" value="Winged helix-like DNA-binding domain superfamily/Winged helix DNA-binding domain"/>
    <property type="match status" value="1"/>
</dbReference>
<evidence type="ECO:0000256" key="2">
    <source>
        <dbReference type="ARBA" id="ARBA00023125"/>
    </source>
</evidence>
<dbReference type="Proteomes" id="UP000317648">
    <property type="component" value="Chromosome"/>
</dbReference>
<proteinExistence type="predicted"/>
<evidence type="ECO:0000313" key="7">
    <source>
        <dbReference type="Proteomes" id="UP000317648"/>
    </source>
</evidence>
<dbReference type="KEGG" id="lcre:Pla8534_55130"/>
<dbReference type="Pfam" id="PF12840">
    <property type="entry name" value="HTH_20"/>
    <property type="match status" value="1"/>
</dbReference>
<feature type="compositionally biased region" description="Basic residues" evidence="4">
    <location>
        <begin position="116"/>
        <end position="125"/>
    </location>
</feature>